<dbReference type="AlphaFoldDB" id="A0A1I7WBP6"/>
<keyword evidence="1" id="KW-0812">Transmembrane</keyword>
<dbReference type="SUPFAM" id="SSF82927">
    <property type="entry name" value="Cysteine-rich DNA binding domain, (DM domain)"/>
    <property type="match status" value="1"/>
</dbReference>
<dbReference type="GO" id="GO:0006355">
    <property type="term" value="P:regulation of DNA-templated transcription"/>
    <property type="evidence" value="ECO:0007669"/>
    <property type="project" value="InterPro"/>
</dbReference>
<keyword evidence="2" id="KW-1185">Reference proteome</keyword>
<keyword evidence="1" id="KW-1133">Transmembrane helix</keyword>
<name>A0A1I7WBP6_HETBA</name>
<proteinExistence type="predicted"/>
<keyword evidence="1" id="KW-0472">Membrane</keyword>
<protein>
    <submittedName>
        <fullName evidence="3">DM domain-containing protein</fullName>
    </submittedName>
</protein>
<reference evidence="3" key="1">
    <citation type="submission" date="2016-11" db="UniProtKB">
        <authorList>
            <consortium name="WormBaseParasite"/>
        </authorList>
    </citation>
    <scope>IDENTIFICATION</scope>
</reference>
<dbReference type="InterPro" id="IPR036407">
    <property type="entry name" value="DM_DNA-bd_sf"/>
</dbReference>
<dbReference type="Proteomes" id="UP000095283">
    <property type="component" value="Unplaced"/>
</dbReference>
<evidence type="ECO:0000256" key="1">
    <source>
        <dbReference type="SAM" id="Phobius"/>
    </source>
</evidence>
<evidence type="ECO:0000313" key="3">
    <source>
        <dbReference type="WBParaSite" id="Hba_02096"/>
    </source>
</evidence>
<sequence length="123" mass="13679">MIPVAACVEHVLRLSARCCVSQFAYLGLSYSSSLRLSSQMTTESPPFTGMGLASSSLEQILRLRQERNQRTPKCARCRNHGTVSALKGKELLFTIPYFISLVNILFLITGLGGNKPIIVYYFM</sequence>
<accession>A0A1I7WBP6</accession>
<dbReference type="GO" id="GO:0043565">
    <property type="term" value="F:sequence-specific DNA binding"/>
    <property type="evidence" value="ECO:0007669"/>
    <property type="project" value="InterPro"/>
</dbReference>
<organism evidence="2 3">
    <name type="scientific">Heterorhabditis bacteriophora</name>
    <name type="common">Entomopathogenic nematode worm</name>
    <dbReference type="NCBI Taxonomy" id="37862"/>
    <lineage>
        <taxon>Eukaryota</taxon>
        <taxon>Metazoa</taxon>
        <taxon>Ecdysozoa</taxon>
        <taxon>Nematoda</taxon>
        <taxon>Chromadorea</taxon>
        <taxon>Rhabditida</taxon>
        <taxon>Rhabditina</taxon>
        <taxon>Rhabditomorpha</taxon>
        <taxon>Strongyloidea</taxon>
        <taxon>Heterorhabditidae</taxon>
        <taxon>Heterorhabditis</taxon>
    </lineage>
</organism>
<feature type="transmembrane region" description="Helical" evidence="1">
    <location>
        <begin position="91"/>
        <end position="113"/>
    </location>
</feature>
<dbReference type="WBParaSite" id="Hba_02096">
    <property type="protein sequence ID" value="Hba_02096"/>
    <property type="gene ID" value="Hba_02096"/>
</dbReference>
<evidence type="ECO:0000313" key="2">
    <source>
        <dbReference type="Proteomes" id="UP000095283"/>
    </source>
</evidence>
<dbReference type="Gene3D" id="4.10.1040.10">
    <property type="entry name" value="DM DNA-binding domain"/>
    <property type="match status" value="1"/>
</dbReference>